<sequence length="233" mass="23123">MHATPVALSPARSRAEKILAVIAIAVGTTSLIITSILQWMLQPAGPRPTAVDAAEQFPAAWLLVALLSVCGTLCWIGGIPSAIRLAPNRGGVLALIGGTITGAGLAAGIGHLALYFGFSSAVAASGVNDDAREALSTAGDGDALGNLLLVVFLVAFSLGPVILTIGLRIAGAVPVWVPVAALVTAGASFFGGPVAGIVQLVSLVLVWAPMAVAILRPQPAALGVSKAGAAAMS</sequence>
<name>A0A1H4TM28_9MICO</name>
<evidence type="ECO:0000313" key="3">
    <source>
        <dbReference type="Proteomes" id="UP000199183"/>
    </source>
</evidence>
<dbReference type="AlphaFoldDB" id="A0A1H4TM28"/>
<feature type="transmembrane region" description="Helical" evidence="1">
    <location>
        <begin position="59"/>
        <end position="79"/>
    </location>
</feature>
<dbReference type="RefSeq" id="WP_091187835.1">
    <property type="nucleotide sequence ID" value="NZ_FNRY01000002.1"/>
</dbReference>
<accession>A0A1H4TM28</accession>
<feature type="transmembrane region" description="Helical" evidence="1">
    <location>
        <begin position="91"/>
        <end position="118"/>
    </location>
</feature>
<dbReference type="EMBL" id="FNRY01000002">
    <property type="protein sequence ID" value="SEC57495.1"/>
    <property type="molecule type" value="Genomic_DNA"/>
</dbReference>
<keyword evidence="1" id="KW-0812">Transmembrane</keyword>
<evidence type="ECO:0000256" key="1">
    <source>
        <dbReference type="SAM" id="Phobius"/>
    </source>
</evidence>
<dbReference type="Proteomes" id="UP000199183">
    <property type="component" value="Unassembled WGS sequence"/>
</dbReference>
<gene>
    <name evidence="2" type="ORF">SAMN04489806_3254</name>
</gene>
<keyword evidence="3" id="KW-1185">Reference proteome</keyword>
<reference evidence="2 3" key="1">
    <citation type="submission" date="2016-10" db="EMBL/GenBank/DDBJ databases">
        <authorList>
            <person name="de Groot N.N."/>
        </authorList>
    </citation>
    <scope>NUCLEOTIDE SEQUENCE [LARGE SCALE GENOMIC DNA]</scope>
    <source>
        <strain evidence="2 3">DSM 21799</strain>
    </source>
</reference>
<feature type="transmembrane region" description="Helical" evidence="1">
    <location>
        <begin position="196"/>
        <end position="215"/>
    </location>
</feature>
<organism evidence="2 3">
    <name type="scientific">Paramicrobacterium humi</name>
    <dbReference type="NCBI Taxonomy" id="640635"/>
    <lineage>
        <taxon>Bacteria</taxon>
        <taxon>Bacillati</taxon>
        <taxon>Actinomycetota</taxon>
        <taxon>Actinomycetes</taxon>
        <taxon>Micrococcales</taxon>
        <taxon>Microbacteriaceae</taxon>
        <taxon>Paramicrobacterium</taxon>
    </lineage>
</organism>
<protein>
    <recommendedName>
        <fullName evidence="4">DUF4386 family protein</fullName>
    </recommendedName>
</protein>
<keyword evidence="1" id="KW-0472">Membrane</keyword>
<feature type="transmembrane region" description="Helical" evidence="1">
    <location>
        <begin position="18"/>
        <end position="39"/>
    </location>
</feature>
<evidence type="ECO:0008006" key="4">
    <source>
        <dbReference type="Google" id="ProtNLM"/>
    </source>
</evidence>
<feature type="transmembrane region" description="Helical" evidence="1">
    <location>
        <begin position="143"/>
        <end position="163"/>
    </location>
</feature>
<evidence type="ECO:0000313" key="2">
    <source>
        <dbReference type="EMBL" id="SEC57495.1"/>
    </source>
</evidence>
<dbReference type="STRING" id="640635.SAMN04489806_3254"/>
<proteinExistence type="predicted"/>
<dbReference type="OrthoDB" id="5075800at2"/>
<keyword evidence="1" id="KW-1133">Transmembrane helix</keyword>
<feature type="transmembrane region" description="Helical" evidence="1">
    <location>
        <begin position="170"/>
        <end position="190"/>
    </location>
</feature>